<comment type="caution">
    <text evidence="1">The sequence shown here is derived from an EMBL/GenBank/DDBJ whole genome shotgun (WGS) entry which is preliminary data.</text>
</comment>
<dbReference type="Proteomes" id="UP001430614">
    <property type="component" value="Unassembled WGS sequence"/>
</dbReference>
<sequence length="312" mass="35001">MIDRAIAVNPRLRLAQRHKERLGHAVAISLGYIDKLTASLPASHEANAAAWSTDPFIRAFFATPDDLTKIFSRSEELRGFFARNADHTHAYATLGMAMYERRVLGVALEGELVRHDVVQTKLCFSDHRVIICGGTESDLRAEIARRLVDQLALEGLARLAADRRDLVAKGRELLEARVALLERQGVGMRSVLGDRPDADADELARLKVQIEDNARNLAALRVPTEAVELELDRVCDVYSHPTDHLYVERRSIRLDLMNVIRQDDTQASHEIEFRVARIPGDPPRMRAFALVRYPRAELLPAGLHIDAAMRAL</sequence>
<gene>
    <name evidence="1" type="ORF">LJ655_01305</name>
</gene>
<proteinExistence type="predicted"/>
<name>A0ABS8K724_9BURK</name>
<dbReference type="EMBL" id="JAJITC010000001">
    <property type="protein sequence ID" value="MCC8400540.1"/>
    <property type="molecule type" value="Genomic_DNA"/>
</dbReference>
<keyword evidence="2" id="KW-1185">Reference proteome</keyword>
<accession>A0ABS8K724</accession>
<protein>
    <submittedName>
        <fullName evidence="1">Uncharacterized protein</fullName>
    </submittedName>
</protein>
<organism evidence="1 2">
    <name type="scientific">Paraburkholderia translucens</name>
    <dbReference type="NCBI Taxonomy" id="2886945"/>
    <lineage>
        <taxon>Bacteria</taxon>
        <taxon>Pseudomonadati</taxon>
        <taxon>Pseudomonadota</taxon>
        <taxon>Betaproteobacteria</taxon>
        <taxon>Burkholderiales</taxon>
        <taxon>Burkholderiaceae</taxon>
        <taxon>Paraburkholderia</taxon>
    </lineage>
</organism>
<evidence type="ECO:0000313" key="2">
    <source>
        <dbReference type="Proteomes" id="UP001430614"/>
    </source>
</evidence>
<evidence type="ECO:0000313" key="1">
    <source>
        <dbReference type="EMBL" id="MCC8400540.1"/>
    </source>
</evidence>
<reference evidence="1 2" key="1">
    <citation type="submission" date="2021-11" db="EMBL/GenBank/DDBJ databases">
        <authorList>
            <person name="Oh E.-T."/>
            <person name="Kim S.-B."/>
        </authorList>
    </citation>
    <scope>NUCLEOTIDE SEQUENCE [LARGE SCALE GENOMIC DNA]</scope>
    <source>
        <strain evidence="1 2">MMS20-SJTN17</strain>
    </source>
</reference>